<accession>A0ABU1JED1</accession>
<sequence length="220" mass="24437">MKHRRFWRYIRYVLFALIMGNIVWQLGFSPSNSLVRDGNWLPIAIGASITVLVVVVLVLVSKPLNAKARMETEKIIAFAVANGYQEQDLTPLVYAISPFGEKYKTGMAGAPILAWDDERLELFVKLPGAPGPQSVRSGNRANAEISLERILTGNPFWGKSEHPIWGEQWGFQISFGSTGPGGREALVTWKFVPFTRNYRQMRKAAMAELVAGLAKDVTAA</sequence>
<dbReference type="EMBL" id="JAVDQF010000001">
    <property type="protein sequence ID" value="MDR6270772.1"/>
    <property type="molecule type" value="Genomic_DNA"/>
</dbReference>
<organism evidence="2 3">
    <name type="scientific">Arthrobacter russicus</name>
    <dbReference type="NCBI Taxonomy" id="172040"/>
    <lineage>
        <taxon>Bacteria</taxon>
        <taxon>Bacillati</taxon>
        <taxon>Actinomycetota</taxon>
        <taxon>Actinomycetes</taxon>
        <taxon>Micrococcales</taxon>
        <taxon>Micrococcaceae</taxon>
        <taxon>Arthrobacter</taxon>
    </lineage>
</organism>
<keyword evidence="1" id="KW-1133">Transmembrane helix</keyword>
<name>A0ABU1JED1_9MICC</name>
<evidence type="ECO:0000256" key="1">
    <source>
        <dbReference type="SAM" id="Phobius"/>
    </source>
</evidence>
<proteinExistence type="predicted"/>
<evidence type="ECO:0000313" key="3">
    <source>
        <dbReference type="Proteomes" id="UP001185069"/>
    </source>
</evidence>
<keyword evidence="1" id="KW-0472">Membrane</keyword>
<evidence type="ECO:0000313" key="2">
    <source>
        <dbReference type="EMBL" id="MDR6270772.1"/>
    </source>
</evidence>
<gene>
    <name evidence="2" type="ORF">JOE69_003010</name>
</gene>
<comment type="caution">
    <text evidence="2">The sequence shown here is derived from an EMBL/GenBank/DDBJ whole genome shotgun (WGS) entry which is preliminary data.</text>
</comment>
<keyword evidence="1" id="KW-0812">Transmembrane</keyword>
<dbReference type="Proteomes" id="UP001185069">
    <property type="component" value="Unassembled WGS sequence"/>
</dbReference>
<dbReference type="RefSeq" id="WP_309800059.1">
    <property type="nucleotide sequence ID" value="NZ_BAAAHY010000004.1"/>
</dbReference>
<reference evidence="2 3" key="1">
    <citation type="submission" date="2023-07" db="EMBL/GenBank/DDBJ databases">
        <title>Sequencing the genomes of 1000 actinobacteria strains.</title>
        <authorList>
            <person name="Klenk H.-P."/>
        </authorList>
    </citation>
    <scope>NUCLEOTIDE SEQUENCE [LARGE SCALE GENOMIC DNA]</scope>
    <source>
        <strain evidence="2 3">DSM 14555</strain>
    </source>
</reference>
<protein>
    <submittedName>
        <fullName evidence="2">Uncharacterized protein</fullName>
    </submittedName>
</protein>
<keyword evidence="3" id="KW-1185">Reference proteome</keyword>
<feature type="transmembrane region" description="Helical" evidence="1">
    <location>
        <begin position="40"/>
        <end position="60"/>
    </location>
</feature>
<feature type="transmembrane region" description="Helical" evidence="1">
    <location>
        <begin position="12"/>
        <end position="28"/>
    </location>
</feature>